<protein>
    <submittedName>
        <fullName evidence="2">Cytochrome C</fullName>
    </submittedName>
</protein>
<dbReference type="STRING" id="877500.GCA_000935065_01034"/>
<dbReference type="AlphaFoldDB" id="A0A4V1LPV2"/>
<dbReference type="InterPro" id="IPR025992">
    <property type="entry name" value="Haem-bd"/>
</dbReference>
<dbReference type="OrthoDB" id="196738at2"/>
<organism evidence="2 3">
    <name type="scientific">Halarcobacter anaerophilus</name>
    <dbReference type="NCBI Taxonomy" id="877500"/>
    <lineage>
        <taxon>Bacteria</taxon>
        <taxon>Pseudomonadati</taxon>
        <taxon>Campylobacterota</taxon>
        <taxon>Epsilonproteobacteria</taxon>
        <taxon>Campylobacterales</taxon>
        <taxon>Arcobacteraceae</taxon>
        <taxon>Halarcobacter</taxon>
    </lineage>
</organism>
<sequence>MKKTIFIIAVVFIAMQFIQIDKTNEKTDKNLEIKAPENIMTMLKTSCYDCHSNEVKWPWYSNIAPFSWMINRHVKDGRKALNFSTWENYTKEEKNKKLKEIFRTAYAAMPLNSYKWIHKDAELTRSQRTMIREWTGVKK</sequence>
<evidence type="ECO:0000259" key="1">
    <source>
        <dbReference type="SMART" id="SM01235"/>
    </source>
</evidence>
<reference evidence="2 3" key="1">
    <citation type="submission" date="2017-10" db="EMBL/GenBank/DDBJ databases">
        <title>Genomics of the genus Arcobacter.</title>
        <authorList>
            <person name="Perez-Cataluna A."/>
            <person name="Figueras M.J."/>
        </authorList>
    </citation>
    <scope>NUCLEOTIDE SEQUENCE [LARGE SCALE GENOMIC DNA]</scope>
    <source>
        <strain evidence="2 3">DSM 24636</strain>
    </source>
</reference>
<name>A0A4V1LPV2_9BACT</name>
<evidence type="ECO:0000313" key="2">
    <source>
        <dbReference type="EMBL" id="RXJ62488.1"/>
    </source>
</evidence>
<evidence type="ECO:0000313" key="3">
    <source>
        <dbReference type="Proteomes" id="UP000290191"/>
    </source>
</evidence>
<feature type="domain" description="Haem-binding" evidence="1">
    <location>
        <begin position="9"/>
        <end position="139"/>
    </location>
</feature>
<dbReference type="Pfam" id="PF14376">
    <property type="entry name" value="Haem_bd"/>
    <property type="match status" value="1"/>
</dbReference>
<keyword evidence="3" id="KW-1185">Reference proteome</keyword>
<dbReference type="RefSeq" id="WP_129082387.1">
    <property type="nucleotide sequence ID" value="NZ_CP041070.1"/>
</dbReference>
<dbReference type="EMBL" id="PDKO01000008">
    <property type="protein sequence ID" value="RXJ62488.1"/>
    <property type="molecule type" value="Genomic_DNA"/>
</dbReference>
<comment type="caution">
    <text evidence="2">The sequence shown here is derived from an EMBL/GenBank/DDBJ whole genome shotgun (WGS) entry which is preliminary data.</text>
</comment>
<proteinExistence type="predicted"/>
<gene>
    <name evidence="2" type="ORF">CRV06_10125</name>
</gene>
<dbReference type="Proteomes" id="UP000290191">
    <property type="component" value="Unassembled WGS sequence"/>
</dbReference>
<accession>A0A4V1LPV2</accession>
<dbReference type="SMART" id="SM01235">
    <property type="entry name" value="Haem_bd"/>
    <property type="match status" value="1"/>
</dbReference>